<dbReference type="EMBL" id="JARBDR010000021">
    <property type="protein sequence ID" value="KAJ8321580.1"/>
    <property type="molecule type" value="Genomic_DNA"/>
</dbReference>
<comment type="caution">
    <text evidence="3">The sequence shown here is derived from an EMBL/GenBank/DDBJ whole genome shotgun (WGS) entry which is preliminary data.</text>
</comment>
<dbReference type="Proteomes" id="UP001217089">
    <property type="component" value="Unassembled WGS sequence"/>
</dbReference>
<dbReference type="Pfam" id="PF25273">
    <property type="entry name" value="DUF7869"/>
    <property type="match status" value="1"/>
</dbReference>
<evidence type="ECO:0000259" key="2">
    <source>
        <dbReference type="Pfam" id="PF25273"/>
    </source>
</evidence>
<keyword evidence="4" id="KW-1185">Reference proteome</keyword>
<feature type="region of interest" description="Disordered" evidence="1">
    <location>
        <begin position="41"/>
        <end position="86"/>
    </location>
</feature>
<gene>
    <name evidence="3" type="ORF">KUTeg_000871</name>
</gene>
<feature type="domain" description="DUF7869" evidence="2">
    <location>
        <begin position="431"/>
        <end position="615"/>
    </location>
</feature>
<sequence length="689" mass="79035">MIKMDVPPDIGLTFTHSGLAESLSGVVREYFDQDQRKHRTCGPVVDIDNQPGTGECHDDDDDDDDENDDDNDSGDEIDKSVSQITINSPVVQSRLKEFLSHQPSNSPNNSTVSVLGNGAHVDVSVTAYSDDDQCDSCIKLRDCDCLKKFEKKKITEHRLNMQELDKNEKDLVIMGQLQACGLSKGNTTRTGDRKRHRFSYQFENESICVDCYIYINNISIKYLKNLRKHIYTNGILPRRHGNAGRAPHNALTYEDSQNIVQFIIGYADRYGMPQPAARGVTDVVPPIYLPAQDTYDSVYNKYQDVAKEMNFRGVTEPCFRNVWKQCVPHIQFVRLRTDVCHVCEKHRKSIQEAVTEDEKLQISESFAKHIQYAQLERDYYKTRCKAAEEEQKCGNLEEKKNVHYTFDFAQSVLVPGHVRQEGALYYKLPFKVNWFGILNDGKPAMYNYIFSEAQAMSVDNENSHSSSSVVSMFDHFLTMYGEGEKKCFINCDNCGGQNKNQTVIAYFCWRTMLGYHDEINLHFMQPYHARCQIDAMFGLGRQKLRKNDLDSVSQVADVLSKSCKYSNTVVYNADRSWVWRDWKTFLSGIFRSVPGVRQYFHFRFSSSNPGHVIVKKFATSEELNVCLLKRGKCVTPGNLPVRVEAAGLSSARQWYLYRNIREFLPLKYKDVTAPLPEISEKTQEETFPK</sequence>
<evidence type="ECO:0000256" key="1">
    <source>
        <dbReference type="SAM" id="MobiDB-lite"/>
    </source>
</evidence>
<name>A0ABQ9FZ93_TEGGR</name>
<proteinExistence type="predicted"/>
<dbReference type="PANTHER" id="PTHR34415">
    <property type="entry name" value="INTEGRASE CATALYTIC DOMAIN-CONTAINING PROTEIN"/>
    <property type="match status" value="1"/>
</dbReference>
<evidence type="ECO:0000313" key="3">
    <source>
        <dbReference type="EMBL" id="KAJ8321580.1"/>
    </source>
</evidence>
<organism evidence="3 4">
    <name type="scientific">Tegillarca granosa</name>
    <name type="common">Malaysian cockle</name>
    <name type="synonym">Anadara granosa</name>
    <dbReference type="NCBI Taxonomy" id="220873"/>
    <lineage>
        <taxon>Eukaryota</taxon>
        <taxon>Metazoa</taxon>
        <taxon>Spiralia</taxon>
        <taxon>Lophotrochozoa</taxon>
        <taxon>Mollusca</taxon>
        <taxon>Bivalvia</taxon>
        <taxon>Autobranchia</taxon>
        <taxon>Pteriomorphia</taxon>
        <taxon>Arcoida</taxon>
        <taxon>Arcoidea</taxon>
        <taxon>Arcidae</taxon>
        <taxon>Tegillarca</taxon>
    </lineage>
</organism>
<reference evidence="3 4" key="1">
    <citation type="submission" date="2022-12" db="EMBL/GenBank/DDBJ databases">
        <title>Chromosome-level genome of Tegillarca granosa.</title>
        <authorList>
            <person name="Kim J."/>
        </authorList>
    </citation>
    <scope>NUCLEOTIDE SEQUENCE [LARGE SCALE GENOMIC DNA]</scope>
    <source>
        <strain evidence="3">Teg-2019</strain>
        <tissue evidence="3">Adductor muscle</tissue>
    </source>
</reference>
<dbReference type="PANTHER" id="PTHR34415:SF1">
    <property type="entry name" value="INTEGRASE CATALYTIC DOMAIN-CONTAINING PROTEIN"/>
    <property type="match status" value="1"/>
</dbReference>
<evidence type="ECO:0000313" key="4">
    <source>
        <dbReference type="Proteomes" id="UP001217089"/>
    </source>
</evidence>
<protein>
    <recommendedName>
        <fullName evidence="2">DUF7869 domain-containing protein</fullName>
    </recommendedName>
</protein>
<feature type="compositionally biased region" description="Acidic residues" evidence="1">
    <location>
        <begin position="57"/>
        <end position="75"/>
    </location>
</feature>
<dbReference type="InterPro" id="IPR057191">
    <property type="entry name" value="DUF7869"/>
</dbReference>
<accession>A0ABQ9FZ93</accession>